<organism evidence="2">
    <name type="scientific">Schlesneria paludicola</name>
    <dbReference type="NCBI Taxonomy" id="360056"/>
    <lineage>
        <taxon>Bacteria</taxon>
        <taxon>Pseudomonadati</taxon>
        <taxon>Planctomycetota</taxon>
        <taxon>Planctomycetia</taxon>
        <taxon>Planctomycetales</taxon>
        <taxon>Planctomycetaceae</taxon>
        <taxon>Schlesneria</taxon>
    </lineage>
</organism>
<comment type="caution">
    <text evidence="2">The sequence shown here is derived from an EMBL/GenBank/DDBJ whole genome shotgun (WGS) entry which is preliminary data.</text>
</comment>
<dbReference type="PANTHER" id="PTHR12147:SF26">
    <property type="entry name" value="PEPTIDASE M28 DOMAIN-CONTAINING PROTEIN"/>
    <property type="match status" value="1"/>
</dbReference>
<evidence type="ECO:0000313" key="2">
    <source>
        <dbReference type="EMBL" id="HGT37929.1"/>
    </source>
</evidence>
<reference evidence="2" key="1">
    <citation type="journal article" date="2020" name="mSystems">
        <title>Genome- and Community-Level Interaction Insights into Carbon Utilization and Element Cycling Functions of Hydrothermarchaeota in Hydrothermal Sediment.</title>
        <authorList>
            <person name="Zhou Z."/>
            <person name="Liu Y."/>
            <person name="Xu W."/>
            <person name="Pan J."/>
            <person name="Luo Z.H."/>
            <person name="Li M."/>
        </authorList>
    </citation>
    <scope>NUCLEOTIDE SEQUENCE [LARGE SCALE GENOMIC DNA]</scope>
    <source>
        <strain evidence="2">SpSt-508</strain>
    </source>
</reference>
<feature type="domain" description="Peptidase M28" evidence="1">
    <location>
        <begin position="199"/>
        <end position="401"/>
    </location>
</feature>
<sequence>MADTPRGQFLADGKFPPCPVSGLGTRPDSSFVHRLRYDWFRRKIPQNRQHLPKPSCWKPRIAHNFPGTDFVRIENEQGACEPFWDGCTMKHTRVLPGGIFLAACIAAHVGVAVEPSTKPAQLPACPVEIRSQDLRPHIEFLASADLRGRSGQDARRAADYVLEHFQQLKLRPLFPENSYVQSIPGPAGEDGRRPIIGQNIGAWLEGSDPELKHECLVIGVHYDHLGVREGSVYHGADDNASGVAMMLEVARRLCTGTTCPRRSVLFVGFDLEEHMLWGSRWFASHPPRPLEHVKLFLTADMIGRSLGDLPLPAVFVLGSEHAPLLKELLDRAGQPEGLEVARLGIDLIGTRSDYGPFRDRKVPFLFFSTGEHPDYHTPRDTADRIDYEKAARVSSLVLQVVRQAGDADTAPQWVDQVALDLDEPRALERITRLLLEAEAQRPLTDVQRYLVTTVRHRVQRILERGTMTADDRLWLIRMSQLLLLSVF</sequence>
<dbReference type="AlphaFoldDB" id="A0A7C4QPF1"/>
<dbReference type="Pfam" id="PF04389">
    <property type="entry name" value="Peptidase_M28"/>
    <property type="match status" value="1"/>
</dbReference>
<dbReference type="Gene3D" id="3.40.630.10">
    <property type="entry name" value="Zn peptidases"/>
    <property type="match status" value="1"/>
</dbReference>
<dbReference type="InterPro" id="IPR045175">
    <property type="entry name" value="M28_fam"/>
</dbReference>
<proteinExistence type="predicted"/>
<dbReference type="SUPFAM" id="SSF53187">
    <property type="entry name" value="Zn-dependent exopeptidases"/>
    <property type="match status" value="1"/>
</dbReference>
<dbReference type="EMBL" id="DSVQ01000003">
    <property type="protein sequence ID" value="HGT37929.1"/>
    <property type="molecule type" value="Genomic_DNA"/>
</dbReference>
<dbReference type="GO" id="GO:0006508">
    <property type="term" value="P:proteolysis"/>
    <property type="evidence" value="ECO:0007669"/>
    <property type="project" value="InterPro"/>
</dbReference>
<evidence type="ECO:0000259" key="1">
    <source>
        <dbReference type="Pfam" id="PF04389"/>
    </source>
</evidence>
<name>A0A7C4QPF1_9PLAN</name>
<dbReference type="PANTHER" id="PTHR12147">
    <property type="entry name" value="METALLOPEPTIDASE M28 FAMILY MEMBER"/>
    <property type="match status" value="1"/>
</dbReference>
<dbReference type="InterPro" id="IPR007484">
    <property type="entry name" value="Peptidase_M28"/>
</dbReference>
<dbReference type="GO" id="GO:0008235">
    <property type="term" value="F:metalloexopeptidase activity"/>
    <property type="evidence" value="ECO:0007669"/>
    <property type="project" value="InterPro"/>
</dbReference>
<protein>
    <submittedName>
        <fullName evidence="2">M28 family peptidase</fullName>
    </submittedName>
</protein>
<gene>
    <name evidence="2" type="ORF">ENS64_01470</name>
</gene>
<accession>A0A7C4QPF1</accession>